<dbReference type="PANTHER" id="PTHR38440">
    <property type="entry name" value="UPF0398 PROTEIN YPSA"/>
    <property type="match status" value="1"/>
</dbReference>
<dbReference type="Pfam" id="PF06908">
    <property type="entry name" value="YpsA"/>
    <property type="match status" value="1"/>
</dbReference>
<keyword evidence="3" id="KW-1185">Reference proteome</keyword>
<proteinExistence type="inferred from homology"/>
<dbReference type="PIRSF" id="PIRSF021290">
    <property type="entry name" value="DUF1273"/>
    <property type="match status" value="1"/>
</dbReference>
<dbReference type="NCBIfam" id="NF010181">
    <property type="entry name" value="PRK13660.1"/>
    <property type="match status" value="1"/>
</dbReference>
<dbReference type="RefSeq" id="WP_343130451.1">
    <property type="nucleotide sequence ID" value="NZ_JBCITK010000001.1"/>
</dbReference>
<dbReference type="SUPFAM" id="SSF102405">
    <property type="entry name" value="MCP/YpsA-like"/>
    <property type="match status" value="1"/>
</dbReference>
<comment type="caution">
    <text evidence="2">The sequence shown here is derived from an EMBL/GenBank/DDBJ whole genome shotgun (WGS) entry which is preliminary data.</text>
</comment>
<gene>
    <name evidence="2" type="ORF">MKY91_10335</name>
</gene>
<dbReference type="InterPro" id="IPR010697">
    <property type="entry name" value="YspA"/>
</dbReference>
<reference evidence="2 3" key="1">
    <citation type="submission" date="2024-03" db="EMBL/GenBank/DDBJ databases">
        <title>Bacilli Hybrid Assemblies.</title>
        <authorList>
            <person name="Kovac J."/>
        </authorList>
    </citation>
    <scope>NUCLEOTIDE SEQUENCE [LARGE SCALE GENOMIC DNA]</scope>
    <source>
        <strain evidence="2 3">FSL R7-0666</strain>
    </source>
</reference>
<sequence length="183" mass="21558">MKTLLVTGYKPHELGIFDHKHIGITYIKKALQKRYIPLIEEGIEWIMISGQPGVELWAAECAYELKELYPELKVAVLPPFLEQEAQWKEESKERYREVLNQADFVKPITNRVYDNPSQLRLKNDFLIEKSDALLVLYDHDQPGTPKFYLEPALKKQNSVADYPIFYLTPEDIEDARREEEMDW</sequence>
<organism evidence="2 3">
    <name type="scientific">Alkalicoccobacillus gibsonii</name>
    <dbReference type="NCBI Taxonomy" id="79881"/>
    <lineage>
        <taxon>Bacteria</taxon>
        <taxon>Bacillati</taxon>
        <taxon>Bacillota</taxon>
        <taxon>Bacilli</taxon>
        <taxon>Bacillales</taxon>
        <taxon>Bacillaceae</taxon>
        <taxon>Alkalicoccobacillus</taxon>
    </lineage>
</organism>
<evidence type="ECO:0000313" key="2">
    <source>
        <dbReference type="EMBL" id="MEN0643544.1"/>
    </source>
</evidence>
<dbReference type="PANTHER" id="PTHR38440:SF1">
    <property type="entry name" value="UPF0398 PROTEIN SPR0331"/>
    <property type="match status" value="1"/>
</dbReference>
<accession>A0ABU9VI32</accession>
<dbReference type="EMBL" id="JBCITK010000001">
    <property type="protein sequence ID" value="MEN0643544.1"/>
    <property type="molecule type" value="Genomic_DNA"/>
</dbReference>
<evidence type="ECO:0000313" key="3">
    <source>
        <dbReference type="Proteomes" id="UP001418796"/>
    </source>
</evidence>
<protein>
    <recommendedName>
        <fullName evidence="1">UPF0398 protein MKY91_10335</fullName>
    </recommendedName>
</protein>
<comment type="similarity">
    <text evidence="1">Belongs to the UPF0398 family.</text>
</comment>
<name>A0ABU9VI32_9BACI</name>
<dbReference type="HAMAP" id="MF_01575">
    <property type="entry name" value="UPF0398"/>
    <property type="match status" value="1"/>
</dbReference>
<dbReference type="Gene3D" id="3.40.50.450">
    <property type="match status" value="1"/>
</dbReference>
<dbReference type="Proteomes" id="UP001418796">
    <property type="component" value="Unassembled WGS sequence"/>
</dbReference>
<evidence type="ECO:0000256" key="1">
    <source>
        <dbReference type="HAMAP-Rule" id="MF_01575"/>
    </source>
</evidence>